<feature type="region of interest" description="Disordered" evidence="1">
    <location>
        <begin position="232"/>
        <end position="251"/>
    </location>
</feature>
<accession>A0A384BQ56</accession>
<feature type="region of interest" description="Disordered" evidence="1">
    <location>
        <begin position="1"/>
        <end position="91"/>
    </location>
</feature>
<feature type="compositionally biased region" description="Polar residues" evidence="1">
    <location>
        <begin position="168"/>
        <end position="178"/>
    </location>
</feature>
<evidence type="ECO:0000256" key="1">
    <source>
        <dbReference type="SAM" id="MobiDB-lite"/>
    </source>
</evidence>
<dbReference type="KEGG" id="umr:103658634"/>
<dbReference type="RefSeq" id="XP_008684394.1">
    <property type="nucleotide sequence ID" value="XM_008686172.2"/>
</dbReference>
<reference evidence="3" key="1">
    <citation type="submission" date="2025-08" db="UniProtKB">
        <authorList>
            <consortium name="RefSeq"/>
        </authorList>
    </citation>
    <scope>IDENTIFICATION</scope>
    <source>
        <tissue evidence="3">Whole blood</tissue>
    </source>
</reference>
<feature type="region of interest" description="Disordered" evidence="1">
    <location>
        <begin position="161"/>
        <end position="192"/>
    </location>
</feature>
<gene>
    <name evidence="3" type="primary">LOC103658634</name>
</gene>
<organism evidence="2 3">
    <name type="scientific">Ursus maritimus</name>
    <name type="common">Polar bear</name>
    <name type="synonym">Thalarctos maritimus</name>
    <dbReference type="NCBI Taxonomy" id="29073"/>
    <lineage>
        <taxon>Eukaryota</taxon>
        <taxon>Metazoa</taxon>
        <taxon>Chordata</taxon>
        <taxon>Craniata</taxon>
        <taxon>Vertebrata</taxon>
        <taxon>Euteleostomi</taxon>
        <taxon>Mammalia</taxon>
        <taxon>Eutheria</taxon>
        <taxon>Laurasiatheria</taxon>
        <taxon>Carnivora</taxon>
        <taxon>Caniformia</taxon>
        <taxon>Ursidae</taxon>
        <taxon>Ursus</taxon>
    </lineage>
</organism>
<dbReference type="AlphaFoldDB" id="A0A384BQ56"/>
<protein>
    <submittedName>
        <fullName evidence="3">Uncharacterized protein LOC103658634</fullName>
    </submittedName>
</protein>
<dbReference type="Proteomes" id="UP000261680">
    <property type="component" value="Unplaced"/>
</dbReference>
<proteinExistence type="predicted"/>
<dbReference type="GeneID" id="103658634"/>
<sequence>MGGKRGSGRTGVHATQPPENPRDPRGAQRGLKSGRVTTEGPGVTQDHSTGKDLIISPSGSASNGASSNWEARGIETRPDSTSPEPAAHSELREPLCTKHTAFVSVSCCSPTSGGEPPPLQSSGDLIESRIRGDFHICLQPGPLLRPDQVLNSASPLMSNLTQRKRNSVPCTSRQHPAKSSSRSSRNSTNTLTSSQLLLPPLGLLTLTREMDLCSHLGTTASRSLQSTYLKTQMGTPRGLSRLGGQLHLSLS</sequence>
<name>A0A384BQ56_URSMA</name>
<evidence type="ECO:0000313" key="2">
    <source>
        <dbReference type="Proteomes" id="UP000261680"/>
    </source>
</evidence>
<feature type="compositionally biased region" description="Low complexity" evidence="1">
    <location>
        <begin position="58"/>
        <end position="68"/>
    </location>
</feature>
<keyword evidence="2" id="KW-1185">Reference proteome</keyword>
<feature type="compositionally biased region" description="Low complexity" evidence="1">
    <location>
        <begin position="179"/>
        <end position="192"/>
    </location>
</feature>
<evidence type="ECO:0000313" key="3">
    <source>
        <dbReference type="RefSeq" id="XP_008684394.1"/>
    </source>
</evidence>